<dbReference type="OrthoDB" id="6110868at2759"/>
<evidence type="ECO:0000256" key="1">
    <source>
        <dbReference type="SAM" id="Coils"/>
    </source>
</evidence>
<name>A0A8B6CC04_MYTGA</name>
<dbReference type="EMBL" id="UYJE01001407">
    <property type="protein sequence ID" value="VDI01970.1"/>
    <property type="molecule type" value="Genomic_DNA"/>
</dbReference>
<dbReference type="GO" id="GO:0004842">
    <property type="term" value="F:ubiquitin-protein transferase activity"/>
    <property type="evidence" value="ECO:0007669"/>
    <property type="project" value="InterPro"/>
</dbReference>
<gene>
    <name evidence="2" type="ORF">MGAL_10B075613</name>
</gene>
<evidence type="ECO:0000313" key="2">
    <source>
        <dbReference type="EMBL" id="VDI01970.1"/>
    </source>
</evidence>
<protein>
    <submittedName>
        <fullName evidence="2">Uncharacterized protein</fullName>
    </submittedName>
</protein>
<dbReference type="PANTHER" id="PTHR22605:SF16">
    <property type="entry name" value="E3 UBIQUITIN-PROTEIN LIGASE RNF213"/>
    <property type="match status" value="1"/>
</dbReference>
<proteinExistence type="predicted"/>
<evidence type="ECO:0000313" key="3">
    <source>
        <dbReference type="Proteomes" id="UP000596742"/>
    </source>
</evidence>
<dbReference type="InterPro" id="IPR031248">
    <property type="entry name" value="RNF213"/>
</dbReference>
<keyword evidence="3" id="KW-1185">Reference proteome</keyword>
<dbReference type="GO" id="GO:0016887">
    <property type="term" value="F:ATP hydrolysis activity"/>
    <property type="evidence" value="ECO:0007669"/>
    <property type="project" value="InterPro"/>
</dbReference>
<reference evidence="2" key="1">
    <citation type="submission" date="2018-11" db="EMBL/GenBank/DDBJ databases">
        <authorList>
            <person name="Alioto T."/>
            <person name="Alioto T."/>
        </authorList>
    </citation>
    <scope>NUCLEOTIDE SEQUENCE</scope>
</reference>
<dbReference type="AlphaFoldDB" id="A0A8B6CC04"/>
<accession>A0A8B6CC04</accession>
<sequence>MRIPMFLVGKPGSSKSLAKTIVSDSMQGNAAQDEIFKNYKQVQVVSYQCSPLSVPGGIIGAFRQCAAYQKDKDLGRYVSVVVLDEVGLAEDSPRMPLKVAFIGISNWSLDPAKMNRGILVQREVPDITELIESAEGICSTNRNVLKCIKPLIQPLAESYLDLFQQASAEMREFFGLRDFYSLIKMLYAFASKSEQKPTWLQLQHCILRNFGGLDTIKPVDIFCRKVIVERYEQPKDDDPDNSPPGLIQACLVGDKISNNETRYLLLLIENYGALAILQQKIFAMENVVVIFGSSFPSDQEYTQYYVEFGGERYVDLGLGTHRVKCRVHKKFRLIVVAEKHIVYDKFPIPLINRLEKHFLSLKTMLTAAQQQLAVKLQEWAHTFCEVKVPLHLRHLRPRQDAKRINEAFVGFHADACAAIILHACQEKNCTDENIAELEEEVLDFSKEILLWCASPSAVLLREDKIIFAKYFLDQHHENIIDYLHFKLNDLKEQNLTVQITTFSKLLSNADIEVLCKSLASLRRDNVLLVTLQSFDTEQQFRRQIRSFFQHTNTLDLLLIVQCDSGDDNEKLIACARYAIKGELQQVAEKTSNIHVVLLIQVPGIACGRFTGFQCGSWHSVHIDDVHPEDDDIPTVAEMYVQSVGDLLYPVIIESQDTSDTTEDVEVPDGEELSSDYLKDEEEHFTIEEQEIDHVTRTRNSNALDLEGLHDFIADQDRQTEAEPNAELRGSLKGVLWCCSRSGKQNRVQQRNFVDLSYHRYDTYDDYEIVRKDSAVMSVDYKRDTTDILLHEEHDHTVETTLTDRPTQNIEDPIPPKQKDRNLVQIEIARDKIQNLKKHFKLDNLIKSCIQPALRFVKDSKSNSSKVLSRLKILMNCLQNKGDDLTLLSGINKHLSILLKQREQVTGTLSTNWLAQEAIKPQNVNRPGTFRKFAVRCLEAKIVPVLAGIIAFMDTNNNLDLLSHDKNWKTDIWLKIMNNPFFTQLKYSAIASSSSKQEMDEVPVKSTAMDGKMFSACMPFSWLIFRQVDDILRKTVHRSQAEDNDFDIVMKSSEIFQSLPLGELLTTYSEQYRQEVLQAFIKDLVYMVHPVTSDTECELICEEVMNGCRNLIQSEFRRLIPSMFGCHMTFIRHDVRFKNFSHIIRIQQDRGQEIMNMQQNYSSSHLITDEEI</sequence>
<keyword evidence="1" id="KW-0175">Coiled coil</keyword>
<feature type="non-terminal residue" evidence="2">
    <location>
        <position position="1171"/>
    </location>
</feature>
<organism evidence="2 3">
    <name type="scientific">Mytilus galloprovincialis</name>
    <name type="common">Mediterranean mussel</name>
    <dbReference type="NCBI Taxonomy" id="29158"/>
    <lineage>
        <taxon>Eukaryota</taxon>
        <taxon>Metazoa</taxon>
        <taxon>Spiralia</taxon>
        <taxon>Lophotrochozoa</taxon>
        <taxon>Mollusca</taxon>
        <taxon>Bivalvia</taxon>
        <taxon>Autobranchia</taxon>
        <taxon>Pteriomorphia</taxon>
        <taxon>Mytilida</taxon>
        <taxon>Mytiloidea</taxon>
        <taxon>Mytilidae</taxon>
        <taxon>Mytilinae</taxon>
        <taxon>Mytilus</taxon>
    </lineage>
</organism>
<comment type="caution">
    <text evidence="2">The sequence shown here is derived from an EMBL/GenBank/DDBJ whole genome shotgun (WGS) entry which is preliminary data.</text>
</comment>
<dbReference type="PANTHER" id="PTHR22605">
    <property type="entry name" value="RZ-TYPE DOMAIN-CONTAINING PROTEIN"/>
    <property type="match status" value="1"/>
</dbReference>
<feature type="coiled-coil region" evidence="1">
    <location>
        <begin position="420"/>
        <end position="447"/>
    </location>
</feature>
<dbReference type="Proteomes" id="UP000596742">
    <property type="component" value="Unassembled WGS sequence"/>
</dbReference>